<dbReference type="EMBL" id="MU863923">
    <property type="protein sequence ID" value="KAK4200119.1"/>
    <property type="molecule type" value="Genomic_DNA"/>
</dbReference>
<feature type="region of interest" description="Disordered" evidence="2">
    <location>
        <begin position="500"/>
        <end position="530"/>
    </location>
</feature>
<organism evidence="3 4">
    <name type="scientific">Triangularia verruculosa</name>
    <dbReference type="NCBI Taxonomy" id="2587418"/>
    <lineage>
        <taxon>Eukaryota</taxon>
        <taxon>Fungi</taxon>
        <taxon>Dikarya</taxon>
        <taxon>Ascomycota</taxon>
        <taxon>Pezizomycotina</taxon>
        <taxon>Sordariomycetes</taxon>
        <taxon>Sordariomycetidae</taxon>
        <taxon>Sordariales</taxon>
        <taxon>Podosporaceae</taxon>
        <taxon>Triangularia</taxon>
    </lineage>
</organism>
<dbReference type="AlphaFoldDB" id="A0AAN6XGE8"/>
<sequence length="609" mass="69183">MTISEESRFSLICPPTKIKGLLKEDPSQSFPTDVFYFSDHDRRQGIWLAVDRKNRPDIKPWNDPETPESYEATSNARWRQIVQNWLVKWTDELDSKKDILIIDWKESTPYVTNPGDHLLSRWKALFKSELRIRHHCHYPFPRETGFLDEERARFKISELLEIERLGPNFDLVSYRDKHKLEPEKAFFKYAALPGPGQDSLREHWLHVKHKIGEFPHFEKYLHPVMDDKGEVVVGFLTAYFSGSPLSQNVSRLFTLAHVQQLFKAVTNLNEHMKLLHNRITIDNIWIDESDGNKPRAKLTDLGGITAFDSKADDDVQLKDVYALIKVIHAHVVRHPEEIDNFDPKALQPSDTWESHPLVRLGNDFANDNPAQICYNSLQSARRHAALRRGVKRLDLAQTPSIRRVFHKGTKAEIEVDLTTYWDRDPENVEPDMDPFFSWVRKPERQLAETGAKRLATGKIAGSKQLRRLEPPPVSVNQEDISAWLVATLAMSSSPFESSILNSAQKSGGSTPFGSSLKRRRGAEDVGEASRLSAQDREELLQAINAVREATDLAKKAGDEAKEAAKEAKEAAEKATQAKDLVHAARQVAQTSLNRSGPLAKPLGGVAWQI</sequence>
<dbReference type="Proteomes" id="UP001303160">
    <property type="component" value="Unassembled WGS sequence"/>
</dbReference>
<gene>
    <name evidence="3" type="ORF">QBC40DRAFT_73453</name>
</gene>
<evidence type="ECO:0000313" key="3">
    <source>
        <dbReference type="EMBL" id="KAK4200119.1"/>
    </source>
</evidence>
<accession>A0AAN6XGE8</accession>
<feature type="compositionally biased region" description="Polar residues" evidence="2">
    <location>
        <begin position="500"/>
        <end position="513"/>
    </location>
</feature>
<comment type="caution">
    <text evidence="3">The sequence shown here is derived from an EMBL/GenBank/DDBJ whole genome shotgun (WGS) entry which is preliminary data.</text>
</comment>
<feature type="coiled-coil region" evidence="1">
    <location>
        <begin position="546"/>
        <end position="580"/>
    </location>
</feature>
<evidence type="ECO:0000256" key="2">
    <source>
        <dbReference type="SAM" id="MobiDB-lite"/>
    </source>
</evidence>
<evidence type="ECO:0000313" key="4">
    <source>
        <dbReference type="Proteomes" id="UP001303160"/>
    </source>
</evidence>
<evidence type="ECO:0008006" key="5">
    <source>
        <dbReference type="Google" id="ProtNLM"/>
    </source>
</evidence>
<name>A0AAN6XGE8_9PEZI</name>
<keyword evidence="1" id="KW-0175">Coiled coil</keyword>
<protein>
    <recommendedName>
        <fullName evidence="5">Protein kinase domain-containing protein</fullName>
    </recommendedName>
</protein>
<reference evidence="3" key="2">
    <citation type="submission" date="2023-05" db="EMBL/GenBank/DDBJ databases">
        <authorList>
            <consortium name="Lawrence Berkeley National Laboratory"/>
            <person name="Steindorff A."/>
            <person name="Hensen N."/>
            <person name="Bonometti L."/>
            <person name="Westerberg I."/>
            <person name="Brannstrom I.O."/>
            <person name="Guillou S."/>
            <person name="Cros-Aarteil S."/>
            <person name="Calhoun S."/>
            <person name="Haridas S."/>
            <person name="Kuo A."/>
            <person name="Mondo S."/>
            <person name="Pangilinan J."/>
            <person name="Riley R."/>
            <person name="Labutti K."/>
            <person name="Andreopoulos B."/>
            <person name="Lipzen A."/>
            <person name="Chen C."/>
            <person name="Yanf M."/>
            <person name="Daum C."/>
            <person name="Ng V."/>
            <person name="Clum A."/>
            <person name="Ohm R."/>
            <person name="Martin F."/>
            <person name="Silar P."/>
            <person name="Natvig D."/>
            <person name="Lalanne C."/>
            <person name="Gautier V."/>
            <person name="Ament-Velasquez S.L."/>
            <person name="Kruys A."/>
            <person name="Hutchinson M.I."/>
            <person name="Powell A.J."/>
            <person name="Barry K."/>
            <person name="Miller A.N."/>
            <person name="Grigoriev I.V."/>
            <person name="Debuchy R."/>
            <person name="Gladieux P."/>
            <person name="Thoren M.H."/>
            <person name="Johannesson H."/>
        </authorList>
    </citation>
    <scope>NUCLEOTIDE SEQUENCE</scope>
    <source>
        <strain evidence="3">CBS 315.58</strain>
    </source>
</reference>
<evidence type="ECO:0000256" key="1">
    <source>
        <dbReference type="SAM" id="Coils"/>
    </source>
</evidence>
<keyword evidence="4" id="KW-1185">Reference proteome</keyword>
<proteinExistence type="predicted"/>
<reference evidence="3" key="1">
    <citation type="journal article" date="2023" name="Mol. Phylogenet. Evol.">
        <title>Genome-scale phylogeny and comparative genomics of the fungal order Sordariales.</title>
        <authorList>
            <person name="Hensen N."/>
            <person name="Bonometti L."/>
            <person name="Westerberg I."/>
            <person name="Brannstrom I.O."/>
            <person name="Guillou S."/>
            <person name="Cros-Aarteil S."/>
            <person name="Calhoun S."/>
            <person name="Haridas S."/>
            <person name="Kuo A."/>
            <person name="Mondo S."/>
            <person name="Pangilinan J."/>
            <person name="Riley R."/>
            <person name="LaButti K."/>
            <person name="Andreopoulos B."/>
            <person name="Lipzen A."/>
            <person name="Chen C."/>
            <person name="Yan M."/>
            <person name="Daum C."/>
            <person name="Ng V."/>
            <person name="Clum A."/>
            <person name="Steindorff A."/>
            <person name="Ohm R.A."/>
            <person name="Martin F."/>
            <person name="Silar P."/>
            <person name="Natvig D.O."/>
            <person name="Lalanne C."/>
            <person name="Gautier V."/>
            <person name="Ament-Velasquez S.L."/>
            <person name="Kruys A."/>
            <person name="Hutchinson M.I."/>
            <person name="Powell A.J."/>
            <person name="Barry K."/>
            <person name="Miller A.N."/>
            <person name="Grigoriev I.V."/>
            <person name="Debuchy R."/>
            <person name="Gladieux P."/>
            <person name="Hiltunen Thoren M."/>
            <person name="Johannesson H."/>
        </authorList>
    </citation>
    <scope>NUCLEOTIDE SEQUENCE</scope>
    <source>
        <strain evidence="3">CBS 315.58</strain>
    </source>
</reference>